<evidence type="ECO:0000256" key="1">
    <source>
        <dbReference type="SAM" id="MobiDB-lite"/>
    </source>
</evidence>
<dbReference type="Proteomes" id="UP000198767">
    <property type="component" value="Unassembled WGS sequence"/>
</dbReference>
<feature type="compositionally biased region" description="Basic and acidic residues" evidence="1">
    <location>
        <begin position="1"/>
        <end position="11"/>
    </location>
</feature>
<dbReference type="Pfam" id="PF11972">
    <property type="entry name" value="HTH_13"/>
    <property type="match status" value="1"/>
</dbReference>
<reference evidence="3 4" key="1">
    <citation type="submission" date="2016-10" db="EMBL/GenBank/DDBJ databases">
        <authorList>
            <person name="de Groot N.N."/>
        </authorList>
    </citation>
    <scope>NUCLEOTIDE SEQUENCE [LARGE SCALE GENOMIC DNA]</scope>
    <source>
        <strain evidence="3 4">U95</strain>
    </source>
</reference>
<feature type="region of interest" description="Disordered" evidence="1">
    <location>
        <begin position="1"/>
        <end position="59"/>
    </location>
</feature>
<name>A0A1G5RDZ3_9RHOB</name>
<dbReference type="InterPro" id="IPR021068">
    <property type="entry name" value="HTH_DNA-bd"/>
</dbReference>
<dbReference type="STRING" id="1156985.SAMN04488118_11368"/>
<keyword evidence="4" id="KW-1185">Reference proteome</keyword>
<dbReference type="RefSeq" id="WP_090220845.1">
    <property type="nucleotide sequence ID" value="NZ_FMWG01000013.1"/>
</dbReference>
<feature type="domain" description="HTH DNA binding" evidence="2">
    <location>
        <begin position="298"/>
        <end position="351"/>
    </location>
</feature>
<dbReference type="AlphaFoldDB" id="A0A1G5RDZ3"/>
<evidence type="ECO:0000259" key="2">
    <source>
        <dbReference type="Pfam" id="PF11972"/>
    </source>
</evidence>
<dbReference type="EMBL" id="FMWG01000013">
    <property type="protein sequence ID" value="SCZ71990.1"/>
    <property type="molecule type" value="Genomic_DNA"/>
</dbReference>
<evidence type="ECO:0000313" key="4">
    <source>
        <dbReference type="Proteomes" id="UP000198767"/>
    </source>
</evidence>
<protein>
    <submittedName>
        <fullName evidence="3">HTH DNA binding domain-containing protein</fullName>
    </submittedName>
</protein>
<proteinExistence type="predicted"/>
<dbReference type="OrthoDB" id="8455637at2"/>
<gene>
    <name evidence="3" type="ORF">SAMN04488118_11368</name>
</gene>
<sequence length="355" mass="38630">MKAQDLKKNNELESPFAFPNEDSAPSEGDLWFLPAPIEEGADTLPPGPRAEQPLAQNSAAWAQAEAGQAAHLARVAGRFGALDDRLQRGPNGWRHRLALMEVAELSWYVGPRISPDRLALWLALRLSAAQDTPQTLARMGWAVRRLTAGAGPLEDLATFLDRRDPEDAVTAGETFAGRAQAWRKAMAAGADLHPITQACMGFHLWRLAGLGPKGDSVEAAVTAVRIAASEGRGALFTPLMLGGADALRATGAPPVRLTRWLDSMEQAVLSAMRHLEELEAWEMRAEQTLKRTSGRTPPALRDVFVEWPLVSAPMAQTLTGSSRAAVQRNLNRMEAVGLIREVTGQGRFRMWTARV</sequence>
<organism evidence="3 4">
    <name type="scientific">Epibacterium ulvae</name>
    <dbReference type="NCBI Taxonomy" id="1156985"/>
    <lineage>
        <taxon>Bacteria</taxon>
        <taxon>Pseudomonadati</taxon>
        <taxon>Pseudomonadota</taxon>
        <taxon>Alphaproteobacteria</taxon>
        <taxon>Rhodobacterales</taxon>
        <taxon>Roseobacteraceae</taxon>
        <taxon>Epibacterium</taxon>
    </lineage>
</organism>
<accession>A0A1G5RDZ3</accession>
<evidence type="ECO:0000313" key="3">
    <source>
        <dbReference type="EMBL" id="SCZ71990.1"/>
    </source>
</evidence>